<proteinExistence type="predicted"/>
<dbReference type="Gene3D" id="3.40.50.1820">
    <property type="entry name" value="alpha/beta hydrolase"/>
    <property type="match status" value="1"/>
</dbReference>
<protein>
    <recommendedName>
        <fullName evidence="2">AB hydrolase-1 domain-containing protein</fullName>
    </recommendedName>
</protein>
<feature type="domain" description="AB hydrolase-1" evidence="2">
    <location>
        <begin position="78"/>
        <end position="169"/>
    </location>
</feature>
<feature type="transmembrane region" description="Helical" evidence="1">
    <location>
        <begin position="6"/>
        <end position="24"/>
    </location>
</feature>
<dbReference type="OrthoDB" id="9798884at2"/>
<keyword evidence="4" id="KW-1185">Reference proteome</keyword>
<reference evidence="3 4" key="1">
    <citation type="journal article" date="2014" name="ISME J.">
        <title>Candidatus Competibacter-lineage genomes retrieved from metagenomes reveal functional metabolic diversity.</title>
        <authorList>
            <person name="McIlroy S.J."/>
            <person name="Albertsen M."/>
            <person name="Andresen E.K."/>
            <person name="Saunders A.M."/>
            <person name="Kristiansen R."/>
            <person name="Stokholm-Bjerregaard M."/>
            <person name="Nielsen K.L."/>
            <person name="Nielsen P.H."/>
        </authorList>
    </citation>
    <scope>NUCLEOTIDE SEQUENCE [LARGE SCALE GENOMIC DNA]</scope>
    <source>
        <strain evidence="3 4">Run_B_J11</strain>
    </source>
</reference>
<keyword evidence="1" id="KW-1133">Transmembrane helix</keyword>
<keyword evidence="1" id="KW-0472">Membrane</keyword>
<dbReference type="PANTHER" id="PTHR12277">
    <property type="entry name" value="ALPHA/BETA HYDROLASE DOMAIN-CONTAINING PROTEIN"/>
    <property type="match status" value="1"/>
</dbReference>
<organism evidence="3 4">
    <name type="scientific">Candidatus Contendobacter odensis Run_B_J11</name>
    <dbReference type="NCBI Taxonomy" id="1400861"/>
    <lineage>
        <taxon>Bacteria</taxon>
        <taxon>Pseudomonadati</taxon>
        <taxon>Pseudomonadota</taxon>
        <taxon>Gammaproteobacteria</taxon>
        <taxon>Candidatus Competibacteraceae</taxon>
        <taxon>Candidatus Contendibacter</taxon>
    </lineage>
</organism>
<evidence type="ECO:0000313" key="4">
    <source>
        <dbReference type="Proteomes" id="UP000019184"/>
    </source>
</evidence>
<evidence type="ECO:0000256" key="1">
    <source>
        <dbReference type="SAM" id="Phobius"/>
    </source>
</evidence>
<gene>
    <name evidence="3" type="ORF">BN874_3040001</name>
</gene>
<keyword evidence="1" id="KW-0812">Transmembrane</keyword>
<dbReference type="InterPro" id="IPR000073">
    <property type="entry name" value="AB_hydrolase_1"/>
</dbReference>
<sequence length="289" mass="32252">MFNRIFRVFISLFALGYAGTIGYLKFNERSFIFRPEERRVALPAPQWALHEQRVIYPSSDGVTLSAWIVPAAHSSDVWLLICHGNLGNIGYGQRPEFYALMRDLEVNLFVFDYRGYGESTGTPDERGLYADATASYEYLIRTLRVPPERIVLFGHSLGSGVAIELASRASAAGLIVEGAYTSVVERGQELYPLLPIGLIASQRFPSLDRMPSIDMPKLFLHSPDDTVIPYAQGRRLYEAAHPPKRFVDVKGGHEDAYRVDKAVYYGAIAQWLSEVIPASASVDSLGEEK</sequence>
<dbReference type="AlphaFoldDB" id="A0A7U7GD10"/>
<accession>A0A7U7GD10</accession>
<dbReference type="EMBL" id="CBTK010000229">
    <property type="protein sequence ID" value="CDH45952.1"/>
    <property type="molecule type" value="Genomic_DNA"/>
</dbReference>
<dbReference type="PANTHER" id="PTHR12277:SF81">
    <property type="entry name" value="PROTEIN ABHD13"/>
    <property type="match status" value="1"/>
</dbReference>
<dbReference type="Pfam" id="PF00561">
    <property type="entry name" value="Abhydrolase_1"/>
    <property type="match status" value="1"/>
</dbReference>
<name>A0A7U7GD10_9GAMM</name>
<evidence type="ECO:0000313" key="3">
    <source>
        <dbReference type="EMBL" id="CDH45952.1"/>
    </source>
</evidence>
<dbReference type="Proteomes" id="UP000019184">
    <property type="component" value="Unassembled WGS sequence"/>
</dbReference>
<comment type="caution">
    <text evidence="3">The sequence shown here is derived from an EMBL/GenBank/DDBJ whole genome shotgun (WGS) entry which is preliminary data.</text>
</comment>
<dbReference type="SUPFAM" id="SSF53474">
    <property type="entry name" value="alpha/beta-Hydrolases"/>
    <property type="match status" value="1"/>
</dbReference>
<evidence type="ECO:0000259" key="2">
    <source>
        <dbReference type="Pfam" id="PF00561"/>
    </source>
</evidence>
<dbReference type="InterPro" id="IPR029058">
    <property type="entry name" value="AB_hydrolase_fold"/>
</dbReference>